<sequence>MRSKEGTVPRTLSKRSKDGSKQNMKPTTIYEDEDYRRMNLTTAAELIMMNVLTPGAVVFELNAEDFEHHTQAYELIEQQIGPFKNKGGRPIFKYGRDRANRMLLEVMFKYKDDTEKALTKGLTVGEFVFKAAPVAKTEGNQSEQAKLCEIHLSQLPYHVDDTTLVQGICNSMAYFGKVMQIVKLTDHDWFEGEVKISLNLTPEGVEMEPLTRRIFLDDFKRDVTATWKNAPNDMYVKTAQKCNQSSVLNVNNEVTTLASAQKNENLKGNDWMTTLGIKKCTSLNSPNLQGTEMPPSKGKDFSGNDQPLCITSGTRRGYVRRRVGS</sequence>
<evidence type="ECO:0000256" key="1">
    <source>
        <dbReference type="SAM" id="MobiDB-lite"/>
    </source>
</evidence>
<reference evidence="2 3" key="1">
    <citation type="submission" date="2016-07" db="EMBL/GenBank/DDBJ databases">
        <title>Pervasive Adenine N6-methylation of Active Genes in Fungi.</title>
        <authorList>
            <consortium name="DOE Joint Genome Institute"/>
            <person name="Mondo S.J."/>
            <person name="Dannebaum R.O."/>
            <person name="Kuo R.C."/>
            <person name="Labutti K."/>
            <person name="Haridas S."/>
            <person name="Kuo A."/>
            <person name="Salamov A."/>
            <person name="Ahrendt S.R."/>
            <person name="Lipzen A."/>
            <person name="Sullivan W."/>
            <person name="Andreopoulos W.B."/>
            <person name="Clum A."/>
            <person name="Lindquist E."/>
            <person name="Daum C."/>
            <person name="Ramamoorthy G.K."/>
            <person name="Gryganskyi A."/>
            <person name="Culley D."/>
            <person name="Magnuson J.K."/>
            <person name="James T.Y."/>
            <person name="O'Malley M.A."/>
            <person name="Stajich J.E."/>
            <person name="Spatafora J.W."/>
            <person name="Visel A."/>
            <person name="Grigoriev I.V."/>
        </authorList>
    </citation>
    <scope>NUCLEOTIDE SEQUENCE [LARGE SCALE GENOMIC DNA]</scope>
    <source>
        <strain evidence="2 3">NRRL 3301</strain>
    </source>
</reference>
<feature type="region of interest" description="Disordered" evidence="1">
    <location>
        <begin position="1"/>
        <end position="30"/>
    </location>
</feature>
<evidence type="ECO:0000313" key="2">
    <source>
        <dbReference type="EMBL" id="ORX42265.1"/>
    </source>
</evidence>
<organism evidence="2 3">
    <name type="scientific">Hesseltinella vesiculosa</name>
    <dbReference type="NCBI Taxonomy" id="101127"/>
    <lineage>
        <taxon>Eukaryota</taxon>
        <taxon>Fungi</taxon>
        <taxon>Fungi incertae sedis</taxon>
        <taxon>Mucoromycota</taxon>
        <taxon>Mucoromycotina</taxon>
        <taxon>Mucoromycetes</taxon>
        <taxon>Mucorales</taxon>
        <taxon>Cunninghamellaceae</taxon>
        <taxon>Hesseltinella</taxon>
    </lineage>
</organism>
<comment type="caution">
    <text evidence="2">The sequence shown here is derived from an EMBL/GenBank/DDBJ whole genome shotgun (WGS) entry which is preliminary data.</text>
</comment>
<feature type="region of interest" description="Disordered" evidence="1">
    <location>
        <begin position="285"/>
        <end position="306"/>
    </location>
</feature>
<dbReference type="Proteomes" id="UP000242146">
    <property type="component" value="Unassembled WGS sequence"/>
</dbReference>
<dbReference type="AlphaFoldDB" id="A0A1X2G236"/>
<name>A0A1X2G236_9FUNG</name>
<proteinExistence type="predicted"/>
<gene>
    <name evidence="2" type="ORF">DM01DRAFT_1387360</name>
</gene>
<protein>
    <submittedName>
        <fullName evidence="2">Uncharacterized protein</fullName>
    </submittedName>
</protein>
<keyword evidence="3" id="KW-1185">Reference proteome</keyword>
<dbReference type="EMBL" id="MCGT01000072">
    <property type="protein sequence ID" value="ORX42265.1"/>
    <property type="molecule type" value="Genomic_DNA"/>
</dbReference>
<evidence type="ECO:0000313" key="3">
    <source>
        <dbReference type="Proteomes" id="UP000242146"/>
    </source>
</evidence>
<accession>A0A1X2G236</accession>
<dbReference type="OrthoDB" id="2280262at2759"/>